<accession>A0A7E5V8M7</accession>
<feature type="compositionally biased region" description="Basic and acidic residues" evidence="4">
    <location>
        <begin position="332"/>
        <end position="350"/>
    </location>
</feature>
<keyword evidence="2" id="KW-0863">Zinc-finger</keyword>
<evidence type="ECO:0000256" key="4">
    <source>
        <dbReference type="SAM" id="MobiDB-lite"/>
    </source>
</evidence>
<dbReference type="SMART" id="SM00293">
    <property type="entry name" value="PWWP"/>
    <property type="match status" value="1"/>
</dbReference>
<dbReference type="PANTHER" id="PTHR15999:SF2">
    <property type="entry name" value="ZINC FINGER CW-TYPE PWWP DOMAIN PROTEIN 1"/>
    <property type="match status" value="1"/>
</dbReference>
<dbReference type="Gene3D" id="3.30.40.100">
    <property type="match status" value="1"/>
</dbReference>
<evidence type="ECO:0000313" key="8">
    <source>
        <dbReference type="RefSeq" id="XP_026724630.1"/>
    </source>
</evidence>
<dbReference type="Gene3D" id="2.30.30.140">
    <property type="match status" value="1"/>
</dbReference>
<evidence type="ECO:0000259" key="6">
    <source>
        <dbReference type="PROSITE" id="PS51050"/>
    </source>
</evidence>
<keyword evidence="3" id="KW-0862">Zinc</keyword>
<dbReference type="GeneID" id="113491706"/>
<proteinExistence type="predicted"/>
<gene>
    <name evidence="8" type="primary">LOC113491706</name>
</gene>
<dbReference type="CDD" id="cd20145">
    <property type="entry name" value="PWWP_ZCWPW1"/>
    <property type="match status" value="1"/>
</dbReference>
<evidence type="ECO:0000256" key="3">
    <source>
        <dbReference type="ARBA" id="ARBA00022833"/>
    </source>
</evidence>
<dbReference type="AlphaFoldDB" id="A0A7E5V8M7"/>
<evidence type="ECO:0000256" key="2">
    <source>
        <dbReference type="ARBA" id="ARBA00022771"/>
    </source>
</evidence>
<dbReference type="PROSITE" id="PS50812">
    <property type="entry name" value="PWWP"/>
    <property type="match status" value="1"/>
</dbReference>
<feature type="domain" description="PWWP" evidence="5">
    <location>
        <begin position="148"/>
        <end position="214"/>
    </location>
</feature>
<dbReference type="InterPro" id="IPR042778">
    <property type="entry name" value="ZCWPW1/ZCWPW2"/>
</dbReference>
<dbReference type="Proteomes" id="UP000322000">
    <property type="component" value="Chromosome 3"/>
</dbReference>
<feature type="domain" description="CW-type" evidence="6">
    <location>
        <begin position="82"/>
        <end position="134"/>
    </location>
</feature>
<dbReference type="OrthoDB" id="757982at2759"/>
<organism evidence="7 8">
    <name type="scientific">Trichoplusia ni</name>
    <name type="common">Cabbage looper</name>
    <dbReference type="NCBI Taxonomy" id="7111"/>
    <lineage>
        <taxon>Eukaryota</taxon>
        <taxon>Metazoa</taxon>
        <taxon>Ecdysozoa</taxon>
        <taxon>Arthropoda</taxon>
        <taxon>Hexapoda</taxon>
        <taxon>Insecta</taxon>
        <taxon>Pterygota</taxon>
        <taxon>Neoptera</taxon>
        <taxon>Endopterygota</taxon>
        <taxon>Lepidoptera</taxon>
        <taxon>Glossata</taxon>
        <taxon>Ditrysia</taxon>
        <taxon>Noctuoidea</taxon>
        <taxon>Noctuidae</taxon>
        <taxon>Plusiinae</taxon>
        <taxon>Trichoplusia</taxon>
    </lineage>
</organism>
<dbReference type="InterPro" id="IPR000313">
    <property type="entry name" value="PWWP_dom"/>
</dbReference>
<feature type="region of interest" description="Disordered" evidence="4">
    <location>
        <begin position="312"/>
        <end position="428"/>
    </location>
</feature>
<dbReference type="InterPro" id="IPR011124">
    <property type="entry name" value="Znf_CW"/>
</dbReference>
<reference evidence="8" key="1">
    <citation type="submission" date="2025-08" db="UniProtKB">
        <authorList>
            <consortium name="RefSeq"/>
        </authorList>
    </citation>
    <scope>IDENTIFICATION</scope>
</reference>
<dbReference type="InParanoid" id="A0A7E5V8M7"/>
<evidence type="ECO:0000259" key="5">
    <source>
        <dbReference type="PROSITE" id="PS50812"/>
    </source>
</evidence>
<dbReference type="GO" id="GO:0005634">
    <property type="term" value="C:nucleus"/>
    <property type="evidence" value="ECO:0007669"/>
    <property type="project" value="TreeGrafter"/>
</dbReference>
<feature type="compositionally biased region" description="Basic and acidic residues" evidence="4">
    <location>
        <begin position="1"/>
        <end position="23"/>
    </location>
</feature>
<keyword evidence="7" id="KW-1185">Reference proteome</keyword>
<dbReference type="SUPFAM" id="SSF63748">
    <property type="entry name" value="Tudor/PWWP/MBT"/>
    <property type="match status" value="1"/>
</dbReference>
<dbReference type="PROSITE" id="PS51050">
    <property type="entry name" value="ZF_CW"/>
    <property type="match status" value="1"/>
</dbReference>
<dbReference type="GO" id="GO:0008270">
    <property type="term" value="F:zinc ion binding"/>
    <property type="evidence" value="ECO:0007669"/>
    <property type="project" value="UniProtKB-KW"/>
</dbReference>
<dbReference type="KEGG" id="tnl:113491706"/>
<sequence length="428" mass="48984">MSEKMKRADLPKETASEPGEEAHQPFLSTKMPPNQSKKLTFAKGVDQGEKTSSQVSSSYKEVLSQPPTEVSHSQKLIWLQKRRTAGLWAQCDDCNQWRYLPDILDRQELPKKWFCSMNSDKEFNSCSVPEAPLRIHDEEDLIHSEYSAGSLVWARLAGWPWWPAMVDDCPDVEQFYWLDGFSDIPTHYNVVFFDAIEVSRAWIAPDQLKPYVNNKKMQHSSKNKKYNNRLRVAMSQADAAAKMTLESRLAEFSFISRHKGLINSPKKIKKSDLTKYQKQFKNKFNVEFPIELSDSDDDTELFSEMKRKQNNNVIMLGTPKRAKKEKRLVLKSAEDKKQNNDEKRLDRKTNESNAPLPDTTKEGTAQNSTSDQPDGNTDKPPNSMVVQVGSTQADTFDNDTSTTYLPDKTTQPEFGITIDTPNSDDFDF</sequence>
<dbReference type="Pfam" id="PF00855">
    <property type="entry name" value="PWWP"/>
    <property type="match status" value="1"/>
</dbReference>
<feature type="region of interest" description="Disordered" evidence="4">
    <location>
        <begin position="1"/>
        <end position="66"/>
    </location>
</feature>
<protein>
    <submittedName>
        <fullName evidence="8">Zinc finger CW-type PWWP domain protein 1-like</fullName>
    </submittedName>
</protein>
<feature type="compositionally biased region" description="Polar residues" evidence="4">
    <location>
        <begin position="384"/>
        <end position="412"/>
    </location>
</feature>
<keyword evidence="1" id="KW-0479">Metal-binding</keyword>
<evidence type="ECO:0000313" key="7">
    <source>
        <dbReference type="Proteomes" id="UP000322000"/>
    </source>
</evidence>
<evidence type="ECO:0000256" key="1">
    <source>
        <dbReference type="ARBA" id="ARBA00022723"/>
    </source>
</evidence>
<dbReference type="Pfam" id="PF07496">
    <property type="entry name" value="zf-CW"/>
    <property type="match status" value="1"/>
</dbReference>
<feature type="compositionally biased region" description="Polar residues" evidence="4">
    <location>
        <begin position="362"/>
        <end position="375"/>
    </location>
</feature>
<dbReference type="RefSeq" id="XP_026724630.1">
    <property type="nucleotide sequence ID" value="XM_026868829.1"/>
</dbReference>
<name>A0A7E5V8M7_TRINI</name>
<dbReference type="PANTHER" id="PTHR15999">
    <property type="entry name" value="ZINC FINGER CW-TYPE PWWP DOMAIN PROTEIN 1"/>
    <property type="match status" value="1"/>
</dbReference>
<feature type="compositionally biased region" description="Polar residues" evidence="4">
    <location>
        <begin position="50"/>
        <end position="66"/>
    </location>
</feature>